<dbReference type="AlphaFoldDB" id="A0A7W9HCI8"/>
<evidence type="ECO:0000313" key="1">
    <source>
        <dbReference type="EMBL" id="MBB5799501.1"/>
    </source>
</evidence>
<name>A0A7W9HCI8_9ACTN</name>
<organism evidence="1 2">
    <name type="scientific">Streptomyces caelestis</name>
    <dbReference type="NCBI Taxonomy" id="36816"/>
    <lineage>
        <taxon>Bacteria</taxon>
        <taxon>Bacillati</taxon>
        <taxon>Actinomycetota</taxon>
        <taxon>Actinomycetes</taxon>
        <taxon>Kitasatosporales</taxon>
        <taxon>Streptomycetaceae</taxon>
        <taxon>Streptomyces</taxon>
    </lineage>
</organism>
<accession>A0A7W9HCI8</accession>
<dbReference type="EMBL" id="JACHNE010000001">
    <property type="protein sequence ID" value="MBB5799501.1"/>
    <property type="molecule type" value="Genomic_DNA"/>
</dbReference>
<proteinExistence type="predicted"/>
<keyword evidence="2" id="KW-1185">Reference proteome</keyword>
<protein>
    <submittedName>
        <fullName evidence="1">Uncharacterized protein</fullName>
    </submittedName>
</protein>
<sequence length="35" mass="3758">MFLCIGNTLGAGNAHRLIDVIEAAYIRPVNKAQST</sequence>
<reference evidence="1 2" key="1">
    <citation type="submission" date="2020-08" db="EMBL/GenBank/DDBJ databases">
        <title>Sequencing the genomes of 1000 actinobacteria strains.</title>
        <authorList>
            <person name="Klenk H.-P."/>
        </authorList>
    </citation>
    <scope>NUCLEOTIDE SEQUENCE [LARGE SCALE GENOMIC DNA]</scope>
    <source>
        <strain evidence="1 2">DSM 40084</strain>
    </source>
</reference>
<dbReference type="Proteomes" id="UP000590647">
    <property type="component" value="Unassembled WGS sequence"/>
</dbReference>
<evidence type="ECO:0000313" key="2">
    <source>
        <dbReference type="Proteomes" id="UP000590647"/>
    </source>
</evidence>
<comment type="caution">
    <text evidence="1">The sequence shown here is derived from an EMBL/GenBank/DDBJ whole genome shotgun (WGS) entry which is preliminary data.</text>
</comment>
<gene>
    <name evidence="1" type="ORF">HDA41_007465</name>
</gene>